<dbReference type="GO" id="GO:0006412">
    <property type="term" value="P:translation"/>
    <property type="evidence" value="ECO:0007669"/>
    <property type="project" value="InterPro"/>
</dbReference>
<proteinExistence type="inferred from homology"/>
<accession>A0A140F2T5</accession>
<sequence>MQHSFWKMLSVIKNGLMVKKKSVICYTKPICIRVLKVLYKEGFVSGFRILPNNPKKIEIYLKYSNGRPLIINVTSLSKPGKKMYVSNNTIWKLSSAMYTLILSTSKGVLSSNECRLKNIGGELLIVLR</sequence>
<dbReference type="SUPFAM" id="SSF56047">
    <property type="entry name" value="Ribosomal protein S8"/>
    <property type="match status" value="1"/>
</dbReference>
<reference evidence="4" key="1">
    <citation type="journal article" date="2016" name="Genome Biol. Evol.">
        <title>A Comparative Analysis of Mitochondrial Genomes in Eustigmatophyte Algae.</title>
        <authorList>
            <person name="Sevcikova T."/>
            <person name="Klimes V."/>
            <person name="Zbrankova V."/>
            <person name="Strnad H."/>
            <person name="Hroudova M."/>
            <person name="Vlcek C."/>
            <person name="Elias M."/>
        </authorList>
    </citation>
    <scope>NUCLEOTIDE SEQUENCE</scope>
    <source>
        <strain evidence="4">CAUP Q 202</strain>
    </source>
</reference>
<dbReference type="GO" id="GO:1990904">
    <property type="term" value="C:ribonucleoprotein complex"/>
    <property type="evidence" value="ECO:0007669"/>
    <property type="project" value="UniProtKB-KW"/>
</dbReference>
<comment type="similarity">
    <text evidence="1">Belongs to the universal ribosomal protein uS8 family.</text>
</comment>
<dbReference type="GO" id="GO:0005840">
    <property type="term" value="C:ribosome"/>
    <property type="evidence" value="ECO:0007669"/>
    <property type="project" value="UniProtKB-KW"/>
</dbReference>
<name>A0A140F2T5_9STRA</name>
<keyword evidence="4" id="KW-0496">Mitochondrion</keyword>
<dbReference type="Gene3D" id="3.30.1370.30">
    <property type="match status" value="1"/>
</dbReference>
<keyword evidence="2 4" id="KW-0689">Ribosomal protein</keyword>
<dbReference type="GO" id="GO:0003735">
    <property type="term" value="F:structural constituent of ribosome"/>
    <property type="evidence" value="ECO:0007669"/>
    <property type="project" value="InterPro"/>
</dbReference>
<geneLocation type="mitochondrion" evidence="4"/>
<protein>
    <submittedName>
        <fullName evidence="4">Ribosomal protein S8</fullName>
    </submittedName>
</protein>
<evidence type="ECO:0000256" key="3">
    <source>
        <dbReference type="ARBA" id="ARBA00023274"/>
    </source>
</evidence>
<dbReference type="Pfam" id="PF00410">
    <property type="entry name" value="Ribosomal_S8"/>
    <property type="match status" value="1"/>
</dbReference>
<evidence type="ECO:0000256" key="2">
    <source>
        <dbReference type="ARBA" id="ARBA00022980"/>
    </source>
</evidence>
<dbReference type="AlphaFoldDB" id="A0A140F2T5"/>
<keyword evidence="3" id="KW-0687">Ribonucleoprotein</keyword>
<dbReference type="Gene3D" id="3.30.1490.10">
    <property type="match status" value="1"/>
</dbReference>
<gene>
    <name evidence="4" type="primary">rps8</name>
</gene>
<dbReference type="PANTHER" id="PTHR11758">
    <property type="entry name" value="40S RIBOSOMAL PROTEIN S15A"/>
    <property type="match status" value="1"/>
</dbReference>
<dbReference type="EMBL" id="KU501221">
    <property type="protein sequence ID" value="AML60719.1"/>
    <property type="molecule type" value="Genomic_DNA"/>
</dbReference>
<dbReference type="InterPro" id="IPR000630">
    <property type="entry name" value="Ribosomal_uS8"/>
</dbReference>
<evidence type="ECO:0000313" key="4">
    <source>
        <dbReference type="EMBL" id="AML60719.1"/>
    </source>
</evidence>
<dbReference type="InterPro" id="IPR035987">
    <property type="entry name" value="Ribosomal_uS8_sf"/>
</dbReference>
<organism evidence="4">
    <name type="scientific">Vischeria sp. CAUP Q 202</name>
    <dbReference type="NCBI Taxonomy" id="1805947"/>
    <lineage>
        <taxon>Eukaryota</taxon>
        <taxon>Sar</taxon>
        <taxon>Stramenopiles</taxon>
        <taxon>Ochrophyta</taxon>
        <taxon>Eustigmatophyceae</taxon>
        <taxon>Eustigmatales</taxon>
        <taxon>Chlorobotryaceae</taxon>
        <taxon>Vischeria</taxon>
    </lineage>
</organism>
<evidence type="ECO:0000256" key="1">
    <source>
        <dbReference type="ARBA" id="ARBA00006471"/>
    </source>
</evidence>